<dbReference type="Gene3D" id="3.40.50.720">
    <property type="entry name" value="NAD(P)-binding Rossmann-like Domain"/>
    <property type="match status" value="1"/>
</dbReference>
<dbReference type="GO" id="GO:0016616">
    <property type="term" value="F:oxidoreductase activity, acting on the CH-OH group of donors, NAD or NADP as acceptor"/>
    <property type="evidence" value="ECO:0007669"/>
    <property type="project" value="TreeGrafter"/>
</dbReference>
<dbReference type="InterPro" id="IPR020904">
    <property type="entry name" value="Sc_DH/Rdtase_CS"/>
</dbReference>
<dbReference type="InterPro" id="IPR002347">
    <property type="entry name" value="SDR_fam"/>
</dbReference>
<dbReference type="PANTHER" id="PTHR42760:SF121">
    <property type="entry name" value="3-OXOACYL-(ACYL-CARRIER-PROTEIN) REDUCTASE"/>
    <property type="match status" value="1"/>
</dbReference>
<name>F8PA43_SERL9</name>
<dbReference type="Proteomes" id="UP000008064">
    <property type="component" value="Unassembled WGS sequence"/>
</dbReference>
<dbReference type="InterPro" id="IPR036291">
    <property type="entry name" value="NAD(P)-bd_dom_sf"/>
</dbReference>
<protein>
    <recommendedName>
        <fullName evidence="4">NAD(P)-binding protein</fullName>
    </recommendedName>
</protein>
<dbReference type="SUPFAM" id="SSF51735">
    <property type="entry name" value="NAD(P)-binding Rossmann-fold domains"/>
    <property type="match status" value="1"/>
</dbReference>
<dbReference type="PRINTS" id="PR00080">
    <property type="entry name" value="SDRFAMILY"/>
</dbReference>
<dbReference type="KEGG" id="sla:SERLADRAFT_478670"/>
<reference evidence="3" key="1">
    <citation type="submission" date="2011-04" db="EMBL/GenBank/DDBJ databases">
        <title>Evolution of plant cell wall degrading machinery underlies the functional diversity of forest fungi.</title>
        <authorList>
            <consortium name="US DOE Joint Genome Institute (JGI-PGF)"/>
            <person name="Eastwood D.C."/>
            <person name="Floudas D."/>
            <person name="Binder M."/>
            <person name="Majcherczyk A."/>
            <person name="Schneider P."/>
            <person name="Aerts A."/>
            <person name="Asiegbu F.O."/>
            <person name="Baker S.E."/>
            <person name="Barry K."/>
            <person name="Bendiksby M."/>
            <person name="Blumentritt M."/>
            <person name="Coutinho P.M."/>
            <person name="Cullen D."/>
            <person name="Cullen D."/>
            <person name="Gathman A."/>
            <person name="Goodell B."/>
            <person name="Henrissat B."/>
            <person name="Ihrmark K."/>
            <person name="Kauserud H."/>
            <person name="Kohler A."/>
            <person name="LaButti K."/>
            <person name="Lapidus A."/>
            <person name="Lavin J.L."/>
            <person name="Lee Y.-H."/>
            <person name="Lindquist E."/>
            <person name="Lilly W."/>
            <person name="Lucas S."/>
            <person name="Morin E."/>
            <person name="Murat C."/>
            <person name="Oguiza J.A."/>
            <person name="Park J."/>
            <person name="Pisabarro A.G."/>
            <person name="Riley R."/>
            <person name="Rosling A."/>
            <person name="Salamov A."/>
            <person name="Schmidt O."/>
            <person name="Schmutz J."/>
            <person name="Skrede I."/>
            <person name="Stenlid J."/>
            <person name="Wiebenga A."/>
            <person name="Xie X."/>
            <person name="Kues U."/>
            <person name="Hibbett D.S."/>
            <person name="Hoffmeister D."/>
            <person name="Hogberg N."/>
            <person name="Martin F."/>
            <person name="Grigoriev I.V."/>
            <person name="Watkinson S.C."/>
        </authorList>
    </citation>
    <scope>NUCLEOTIDE SEQUENCE</scope>
    <source>
        <strain evidence="3">S7.9</strain>
    </source>
</reference>
<comment type="similarity">
    <text evidence="1">Belongs to the short-chain dehydrogenases/reductases (SDR) family.</text>
</comment>
<dbReference type="PANTHER" id="PTHR42760">
    <property type="entry name" value="SHORT-CHAIN DEHYDROGENASES/REDUCTASES FAMILY MEMBER"/>
    <property type="match status" value="1"/>
</dbReference>
<gene>
    <name evidence="3" type="ORF">SERLADRAFT_478670</name>
</gene>
<dbReference type="GO" id="GO:0006633">
    <property type="term" value="P:fatty acid biosynthetic process"/>
    <property type="evidence" value="ECO:0007669"/>
    <property type="project" value="TreeGrafter"/>
</dbReference>
<keyword evidence="2" id="KW-0521">NADP</keyword>
<dbReference type="Pfam" id="PF13561">
    <property type="entry name" value="adh_short_C2"/>
    <property type="match status" value="1"/>
</dbReference>
<dbReference type="GeneID" id="18821215"/>
<dbReference type="AlphaFoldDB" id="F8PA43"/>
<dbReference type="OrthoDB" id="498125at2759"/>
<dbReference type="FunFam" id="3.40.50.720:FF:000084">
    <property type="entry name" value="Short-chain dehydrogenase reductase"/>
    <property type="match status" value="1"/>
</dbReference>
<dbReference type="PRINTS" id="PR00081">
    <property type="entry name" value="GDHRDH"/>
</dbReference>
<evidence type="ECO:0000256" key="1">
    <source>
        <dbReference type="ARBA" id="ARBA00006484"/>
    </source>
</evidence>
<sequence length="263" mass="27821">MANVRKGVALITGAGQGIGRSIALRLAEDGFDVGLNDIEANKDKLELLAADITQKHESQRRTYVFVADVSEEKDVQAMVDTVVRELGGLDVMVANAGVVRTGSLFEASVADWDAVLSVNVRGTFLCYKYAAQHMVNQGGGRIIGACSLAGKIGHAYLSAYSASKFAVKGLTQSAARELGRYGITVNAYAPGPIQTSMLTELHNSEVKRTGDPGGFYKVMENTSALGYLGNTGDVASLVSYLASPEAHFITGQSITVDGGIYFD</sequence>
<dbReference type="RefSeq" id="XP_007323475.1">
    <property type="nucleotide sequence ID" value="XM_007323413.1"/>
</dbReference>
<evidence type="ECO:0008006" key="4">
    <source>
        <dbReference type="Google" id="ProtNLM"/>
    </source>
</evidence>
<dbReference type="EMBL" id="GL945442">
    <property type="protein sequence ID" value="EGO20040.1"/>
    <property type="molecule type" value="Genomic_DNA"/>
</dbReference>
<dbReference type="HOGENOM" id="CLU_010194_1_0_1"/>
<accession>F8PA43</accession>
<evidence type="ECO:0000256" key="2">
    <source>
        <dbReference type="ARBA" id="ARBA00022857"/>
    </source>
</evidence>
<dbReference type="PROSITE" id="PS00061">
    <property type="entry name" value="ADH_SHORT"/>
    <property type="match status" value="1"/>
</dbReference>
<proteinExistence type="inferred from homology"/>
<dbReference type="GO" id="GO:0048038">
    <property type="term" value="F:quinone binding"/>
    <property type="evidence" value="ECO:0007669"/>
    <property type="project" value="TreeGrafter"/>
</dbReference>
<evidence type="ECO:0000313" key="3">
    <source>
        <dbReference type="EMBL" id="EGO20040.1"/>
    </source>
</evidence>
<organism>
    <name type="scientific">Serpula lacrymans var. lacrymans (strain S7.9)</name>
    <name type="common">Dry rot fungus</name>
    <dbReference type="NCBI Taxonomy" id="578457"/>
    <lineage>
        <taxon>Eukaryota</taxon>
        <taxon>Fungi</taxon>
        <taxon>Dikarya</taxon>
        <taxon>Basidiomycota</taxon>
        <taxon>Agaricomycotina</taxon>
        <taxon>Agaricomycetes</taxon>
        <taxon>Agaricomycetidae</taxon>
        <taxon>Boletales</taxon>
        <taxon>Coniophorineae</taxon>
        <taxon>Serpulaceae</taxon>
        <taxon>Serpula</taxon>
    </lineage>
</organism>